<dbReference type="EMBL" id="MK500427">
    <property type="protein sequence ID" value="QBK89544.1"/>
    <property type="molecule type" value="Genomic_DNA"/>
</dbReference>
<reference evidence="1" key="1">
    <citation type="journal article" date="2019" name="MBio">
        <title>Virus Genomes from Deep Sea Sediments Expand the Ocean Megavirome and Support Independent Origins of Viral Gigantism.</title>
        <authorList>
            <person name="Backstrom D."/>
            <person name="Yutin N."/>
            <person name="Jorgensen S.L."/>
            <person name="Dharamshi J."/>
            <person name="Homa F."/>
            <person name="Zaremba-Niedwiedzka K."/>
            <person name="Spang A."/>
            <person name="Wolf Y.I."/>
            <person name="Koonin E.V."/>
            <person name="Ettema T.J."/>
        </authorList>
    </citation>
    <scope>NUCLEOTIDE SEQUENCE</scope>
</reference>
<sequence>MNIVVNKDTYNEFLENSKEICIERMYENEIYCDYSDDEMWNIGKYTLEDLTNWIIPRILIKNDLLPDGYWSNFGKGIEKGIISQKYEYQPVVDAVNKVKNEINKTQIGIIKK</sequence>
<gene>
    <name evidence="1" type="ORF">LCPAC001_00540</name>
</gene>
<proteinExistence type="predicted"/>
<accession>A0A481Z283</accession>
<organism evidence="1">
    <name type="scientific">Pithovirus LCPAC001</name>
    <dbReference type="NCBI Taxonomy" id="2506585"/>
    <lineage>
        <taxon>Viruses</taxon>
        <taxon>Pithoviruses</taxon>
    </lineage>
</organism>
<evidence type="ECO:0000313" key="1">
    <source>
        <dbReference type="EMBL" id="QBK89544.1"/>
    </source>
</evidence>
<protein>
    <submittedName>
        <fullName evidence="1">Uncharacterized protein</fullName>
    </submittedName>
</protein>
<name>A0A481Z283_9VIRU</name>